<dbReference type="RefSeq" id="XP_007803875.1">
    <property type="nucleotide sequence ID" value="XM_007805684.1"/>
</dbReference>
<name>U1GEF9_ENDPU</name>
<dbReference type="Proteomes" id="UP000019373">
    <property type="component" value="Unassembled WGS sequence"/>
</dbReference>
<keyword evidence="2" id="KW-1185">Reference proteome</keyword>
<evidence type="ECO:0000313" key="1">
    <source>
        <dbReference type="EMBL" id="ERF70478.1"/>
    </source>
</evidence>
<dbReference type="EMBL" id="KE721312">
    <property type="protein sequence ID" value="ERF70478.1"/>
    <property type="molecule type" value="Genomic_DNA"/>
</dbReference>
<organism evidence="1 2">
    <name type="scientific">Endocarpon pusillum (strain Z07020 / HMAS-L-300199)</name>
    <name type="common">Lichen-forming fungus</name>
    <dbReference type="NCBI Taxonomy" id="1263415"/>
    <lineage>
        <taxon>Eukaryota</taxon>
        <taxon>Fungi</taxon>
        <taxon>Dikarya</taxon>
        <taxon>Ascomycota</taxon>
        <taxon>Pezizomycotina</taxon>
        <taxon>Eurotiomycetes</taxon>
        <taxon>Chaetothyriomycetidae</taxon>
        <taxon>Verrucariales</taxon>
        <taxon>Verrucariaceae</taxon>
        <taxon>Endocarpon</taxon>
    </lineage>
</organism>
<dbReference type="AlphaFoldDB" id="U1GEF9"/>
<evidence type="ECO:0000313" key="2">
    <source>
        <dbReference type="Proteomes" id="UP000019373"/>
    </source>
</evidence>
<dbReference type="GeneID" id="19244050"/>
<reference evidence="2" key="1">
    <citation type="journal article" date="2014" name="BMC Genomics">
        <title>Genome characteristics reveal the impact of lichenization on lichen-forming fungus Endocarpon pusillum Hedwig (Verrucariales, Ascomycota).</title>
        <authorList>
            <person name="Wang Y.-Y."/>
            <person name="Liu B."/>
            <person name="Zhang X.-Y."/>
            <person name="Zhou Q.-M."/>
            <person name="Zhang T."/>
            <person name="Li H."/>
            <person name="Yu Y.-F."/>
            <person name="Zhang X.-L."/>
            <person name="Hao X.-Y."/>
            <person name="Wang M."/>
            <person name="Wang L."/>
            <person name="Wei J.-C."/>
        </authorList>
    </citation>
    <scope>NUCLEOTIDE SEQUENCE [LARGE SCALE GENOMIC DNA]</scope>
    <source>
        <strain evidence="2">Z07020 / HMAS-L-300199</strain>
    </source>
</reference>
<accession>U1GEF9</accession>
<dbReference type="HOGENOM" id="CLU_1652139_0_0_1"/>
<proteinExistence type="predicted"/>
<sequence>MFASGHLDSLLPVPIDGKLELVGVKLGTIRGLQQTPLGKPTTDSEMAGLAHSILSMELLKFDYVAGGTVLEAYVRTMCLEAFAENFSPPLEHIPGLDSSIVAVDQILSPKAGNQHTTDGLSRFLSKWFRKGKGMGLSPASSGAGRFLTLGPATRQKWTLG</sequence>
<protein>
    <submittedName>
        <fullName evidence="1">Uncharacterized protein</fullName>
    </submittedName>
</protein>
<gene>
    <name evidence="1" type="ORF">EPUS_09220</name>
</gene>